<reference evidence="4 5" key="1">
    <citation type="journal article" date="2017" name="BMC Genomics">
        <title>Chromosome level assembly and secondary metabolite potential of the parasitic fungus Cordyceps militaris.</title>
        <authorList>
            <person name="Kramer G.J."/>
            <person name="Nodwell J.R."/>
        </authorList>
    </citation>
    <scope>NUCLEOTIDE SEQUENCE [LARGE SCALE GENOMIC DNA]</scope>
    <source>
        <strain evidence="4 5">ATCC 34164</strain>
    </source>
</reference>
<evidence type="ECO:0000259" key="3">
    <source>
        <dbReference type="Pfam" id="PF25000"/>
    </source>
</evidence>
<dbReference type="SUPFAM" id="SSF52540">
    <property type="entry name" value="P-loop containing nucleoside triphosphate hydrolases"/>
    <property type="match status" value="1"/>
</dbReference>
<dbReference type="PANTHER" id="PTHR35205:SF1">
    <property type="entry name" value="ZU5 DOMAIN-CONTAINING PROTEIN"/>
    <property type="match status" value="1"/>
</dbReference>
<evidence type="ECO:0000313" key="5">
    <source>
        <dbReference type="Proteomes" id="UP000323067"/>
    </source>
</evidence>
<dbReference type="InterPro" id="IPR011990">
    <property type="entry name" value="TPR-like_helical_dom_sf"/>
</dbReference>
<dbReference type="InterPro" id="IPR029058">
    <property type="entry name" value="AB_hydrolase_fold"/>
</dbReference>
<dbReference type="Gene3D" id="1.25.40.10">
    <property type="entry name" value="Tetratricopeptide repeat domain"/>
    <property type="match status" value="2"/>
</dbReference>
<protein>
    <submittedName>
        <fullName evidence="4">NB-ARC and TPR domain</fullName>
    </submittedName>
</protein>
<proteinExistence type="predicted"/>
<feature type="region of interest" description="Disordered" evidence="2">
    <location>
        <begin position="152"/>
        <end position="179"/>
    </location>
</feature>
<dbReference type="EMBL" id="CP023323">
    <property type="protein sequence ID" value="ATY60368.1"/>
    <property type="molecule type" value="Genomic_DNA"/>
</dbReference>
<dbReference type="PROSITE" id="PS50005">
    <property type="entry name" value="TPR"/>
    <property type="match status" value="1"/>
</dbReference>
<evidence type="ECO:0000256" key="1">
    <source>
        <dbReference type="PROSITE-ProRule" id="PRU00339"/>
    </source>
</evidence>
<dbReference type="Gene3D" id="3.40.50.300">
    <property type="entry name" value="P-loop containing nucleotide triphosphate hydrolases"/>
    <property type="match status" value="1"/>
</dbReference>
<dbReference type="Proteomes" id="UP000323067">
    <property type="component" value="Chromosome vi"/>
</dbReference>
<dbReference type="InterPro" id="IPR056681">
    <property type="entry name" value="DUF7779"/>
</dbReference>
<evidence type="ECO:0000256" key="2">
    <source>
        <dbReference type="SAM" id="MobiDB-lite"/>
    </source>
</evidence>
<feature type="domain" description="DUF7779" evidence="3">
    <location>
        <begin position="732"/>
        <end position="818"/>
    </location>
</feature>
<dbReference type="PANTHER" id="PTHR35205">
    <property type="entry name" value="NB-ARC AND TPR DOMAIN PROTEIN"/>
    <property type="match status" value="1"/>
</dbReference>
<gene>
    <name evidence="4" type="ORF">A9K55_005382</name>
</gene>
<dbReference type="InterPro" id="IPR019734">
    <property type="entry name" value="TPR_rpt"/>
</dbReference>
<dbReference type="Pfam" id="PF13424">
    <property type="entry name" value="TPR_12"/>
    <property type="match status" value="1"/>
</dbReference>
<dbReference type="InterPro" id="IPR027417">
    <property type="entry name" value="P-loop_NTPase"/>
</dbReference>
<dbReference type="VEuPathDB" id="FungiDB:CCM_03616"/>
<evidence type="ECO:0000313" key="4">
    <source>
        <dbReference type="EMBL" id="ATY60368.1"/>
    </source>
</evidence>
<organism evidence="4 5">
    <name type="scientific">Cordyceps militaris</name>
    <name type="common">Caterpillar fungus</name>
    <name type="synonym">Clavaria militaris</name>
    <dbReference type="NCBI Taxonomy" id="73501"/>
    <lineage>
        <taxon>Eukaryota</taxon>
        <taxon>Fungi</taxon>
        <taxon>Dikarya</taxon>
        <taxon>Ascomycota</taxon>
        <taxon>Pezizomycotina</taxon>
        <taxon>Sordariomycetes</taxon>
        <taxon>Hypocreomycetidae</taxon>
        <taxon>Hypocreales</taxon>
        <taxon>Cordycipitaceae</taxon>
        <taxon>Cordyceps</taxon>
    </lineage>
</organism>
<dbReference type="OrthoDB" id="4870836at2759"/>
<dbReference type="Gene3D" id="3.40.50.1820">
    <property type="entry name" value="alpha/beta hydrolase"/>
    <property type="match status" value="1"/>
</dbReference>
<sequence>MAGRRFGSSRDAGIIIASLVTAEASILIKAAKMGPAGWDGRIMASTVSSTPNGQGQNKMLQAFYPLDNLGSPGREINVVVVPGLGTRPTSEWKDETGPWLEKLVDDCAGRAQIWIYESTHSSRNGPVVQQLADHGKELLDCLHMLCSGNRSPSPPWASGSTSSPRQGAAGHPFNSRTSTGRRRKPLLFICHSLGGIILKWVRSPHHPNSRPRKERALTRDKALSLTKGHVFRHLDVVEVISGIVFLGTPHLPSTIAASPNLVESILKLHQRGTLRKDAVTADDNSLLARCCYDFELLGIQVPIVSAYETVESRVRFGMFKVVPTLILSKERSVIGSQQEVVIAASQDHEHICNVPVQSSLYEAIKNAWQRALDDAKFYTSTRDGGEMDTLRSLSTDNGQNQVQLIPTVRGAATASLHLSQISSTREATYGSSTNPNQRADKAITSFEVVKKNPTLPCFSMQVHKRNSEFFGRQDIFDLIDETLLPDKQEVIDAGPFSVRSFALCGMGGIGKTEIAVEYAYARQSKYDAIFFVTADGKTILSEQFARIATVLNIEDQSNTKDLTVSCEIVKGWLSNPVRSYDIAVSAENEASWLLIFDNADDPSVLEDFWPSTGSGSVLITSRDSVAKNQIFTANKGIDLEPFSPPDAVRFLDTLAQKIPNAGQIEDAAQVADRLGGLPLLITQMAGVRARLRLSYSDCLSLLDNSGIEQIGSTGLAMSTPEQVYSVSSKLGFDSLAPSSLGLLSLISMLDPDRIPEVIVKSACSNASLEDFPQCLAAYFQARAQLLQTSLINQNPETGDIWVHRIVQDVARAKLEPHRLIKVYNVAIQAASSVWPFTNLENRFTTARYKFCAPLFPSIVRLRNAYKFISSLETFHHELPAAKLFGDTGWYRFERGFQEESKEWFALVHIICCGLDNRASEEALYMIRDTHHNLGTAAGETNDVKSFLQHVAVWLEMLEERKTSDGDIIVDYELAIGYNETGVAHAMDGQYEVALNYFSKAIETYQALPHYVETMLGWSASNVGLMHWVMGNYDDAERVLLEIIEIFASHNGVDDTLSFKTGKMLYALGNVYVSQGKLQQGLELHNRCLRQYRATLGDSHHRIGDICHRLSDDNIYFGNYAEAQVLITQALEVFGGRRQYQQELARSTYKASQVSRAMGNNDKAEEQLQEACQLRRALIPGDRRGNDELNEADFDSLVVFWSR</sequence>
<keyword evidence="1" id="KW-0802">TPR repeat</keyword>
<accession>A0A2H4SB72</accession>
<dbReference type="Pfam" id="PF25000">
    <property type="entry name" value="DUF7779"/>
    <property type="match status" value="1"/>
</dbReference>
<name>A0A2H4SB72_CORMI</name>
<feature type="repeat" description="TPR" evidence="1">
    <location>
        <begin position="974"/>
        <end position="1007"/>
    </location>
</feature>
<dbReference type="GO" id="GO:0043531">
    <property type="term" value="F:ADP binding"/>
    <property type="evidence" value="ECO:0007669"/>
    <property type="project" value="InterPro"/>
</dbReference>
<dbReference type="VEuPathDB" id="FungiDB:A9K55_005382"/>
<dbReference type="SUPFAM" id="SSF48452">
    <property type="entry name" value="TPR-like"/>
    <property type="match status" value="1"/>
</dbReference>
<dbReference type="AlphaFoldDB" id="A0A2H4SB72"/>
<dbReference type="SMART" id="SM00028">
    <property type="entry name" value="TPR"/>
    <property type="match status" value="4"/>
</dbReference>